<proteinExistence type="predicted"/>
<evidence type="ECO:0000313" key="3">
    <source>
        <dbReference type="Proteomes" id="UP000054051"/>
    </source>
</evidence>
<dbReference type="EMBL" id="CAFB01000056">
    <property type="protein sequence ID" value="CCD30019.1"/>
    <property type="molecule type" value="Genomic_DNA"/>
</dbReference>
<dbReference type="AlphaFoldDB" id="G2JB66"/>
<protein>
    <recommendedName>
        <fullName evidence="1">KfrB domain-containing protein</fullName>
    </recommendedName>
</protein>
<dbReference type="Pfam" id="PF18790">
    <property type="entry name" value="KfrB"/>
    <property type="match status" value="1"/>
</dbReference>
<organism evidence="2 3">
    <name type="scientific">Candidatus Glomeribacter gigasporarum BEG34</name>
    <dbReference type="NCBI Taxonomy" id="1070319"/>
    <lineage>
        <taxon>Bacteria</taxon>
        <taxon>Pseudomonadati</taxon>
        <taxon>Pseudomonadota</taxon>
        <taxon>Betaproteobacteria</taxon>
        <taxon>Burkholderiales</taxon>
        <taxon>Burkholderiaceae</taxon>
        <taxon>Candidatus Glomeribacter</taxon>
    </lineage>
</organism>
<accession>G2JB66</accession>
<evidence type="ECO:0000313" key="2">
    <source>
        <dbReference type="EMBL" id="CCD30019.1"/>
    </source>
</evidence>
<comment type="caution">
    <text evidence="2">The sequence shown here is derived from an EMBL/GenBank/DDBJ whole genome shotgun (WGS) entry which is preliminary data.</text>
</comment>
<feature type="domain" description="KfrB" evidence="1">
    <location>
        <begin position="30"/>
        <end position="80"/>
    </location>
</feature>
<sequence>MRRLASKRLLFGATSGTRTIRIAEAVHGRDYTGRVLRVTDYHVLQDLGDDCVLHDRQLAATVRCQPNEIQTVSYRYQYGKIVPVDSPTPTPKRHPAPK</sequence>
<gene>
    <name evidence="2" type="ORF">CAGGBEG34_380002</name>
</gene>
<keyword evidence="3" id="KW-1185">Reference proteome</keyword>
<dbReference type="Proteomes" id="UP000054051">
    <property type="component" value="Unassembled WGS sequence"/>
</dbReference>
<evidence type="ECO:0000259" key="1">
    <source>
        <dbReference type="Pfam" id="PF18790"/>
    </source>
</evidence>
<name>G2JB66_9BURK</name>
<dbReference type="STRING" id="1070319.CAGGBEG34_380002"/>
<reference evidence="2 3" key="1">
    <citation type="submission" date="2011-08" db="EMBL/GenBank/DDBJ databases">
        <title>The genome of the obligate endobacterium of an arbuscular mycorrhizal fungus reveals an interphylum network of nutritional interactions.</title>
        <authorList>
            <person name="Ghignone S."/>
            <person name="Salvioli A."/>
            <person name="Anca I."/>
            <person name="Lumini E."/>
            <person name="Ortu G."/>
            <person name="Petiti L."/>
            <person name="Cruveiller S."/>
            <person name="Bianciotto V."/>
            <person name="Piffanelli P."/>
            <person name="Lanfranco L."/>
            <person name="Bonfante P."/>
        </authorList>
    </citation>
    <scope>NUCLEOTIDE SEQUENCE [LARGE SCALE GENOMIC DNA]</scope>
    <source>
        <strain evidence="2 3">BEG34</strain>
    </source>
</reference>
<dbReference type="RefSeq" id="WP_006683101.1">
    <property type="nucleotide sequence ID" value="NZ_CAFB01000056.1"/>
</dbReference>
<dbReference type="InterPro" id="IPR040782">
    <property type="entry name" value="KfrB"/>
</dbReference>